<sequence length="216" mass="24326">RSDSGHIITYPQHVEHIASMLPPSLDEMSKRIAVIFVGATMPTPEWLRTKAKPLSVRADKVRAALVWLKAHNPLYRDIELNESVLSQLEADPHLPFHVEHVLPNRATDNLTSRYDADPSTERERSTADSDIAFQNVVITDVEGRVSSNELRAAAIRHMKSGGGAVHIYHDPVPAEMFKNATLFPMMYPTLFPRGVGGFDQNRRAKLSMKRQVKHFL</sequence>
<evidence type="ECO:0000313" key="2">
    <source>
        <dbReference type="EMBL" id="KZV98827.1"/>
    </source>
</evidence>
<feature type="non-terminal residue" evidence="2">
    <location>
        <position position="216"/>
    </location>
</feature>
<dbReference type="STRING" id="1314781.A0A165M6A3"/>
<accession>A0A165M6A3</accession>
<keyword evidence="3" id="KW-1185">Reference proteome</keyword>
<dbReference type="InParanoid" id="A0A165M6A3"/>
<evidence type="ECO:0000313" key="3">
    <source>
        <dbReference type="Proteomes" id="UP000077266"/>
    </source>
</evidence>
<evidence type="ECO:0000259" key="1">
    <source>
        <dbReference type="Pfam" id="PF20209"/>
    </source>
</evidence>
<feature type="domain" description="DUF6570" evidence="1">
    <location>
        <begin position="4"/>
        <end position="85"/>
    </location>
</feature>
<feature type="non-terminal residue" evidence="2">
    <location>
        <position position="1"/>
    </location>
</feature>
<protein>
    <recommendedName>
        <fullName evidence="1">DUF6570 domain-containing protein</fullName>
    </recommendedName>
</protein>
<reference evidence="2 3" key="1">
    <citation type="journal article" date="2016" name="Mol. Biol. Evol.">
        <title>Comparative Genomics of Early-Diverging Mushroom-Forming Fungi Provides Insights into the Origins of Lignocellulose Decay Capabilities.</title>
        <authorList>
            <person name="Nagy L.G."/>
            <person name="Riley R."/>
            <person name="Tritt A."/>
            <person name="Adam C."/>
            <person name="Daum C."/>
            <person name="Floudas D."/>
            <person name="Sun H."/>
            <person name="Yadav J.S."/>
            <person name="Pangilinan J."/>
            <person name="Larsson K.H."/>
            <person name="Matsuura K."/>
            <person name="Barry K."/>
            <person name="Labutti K."/>
            <person name="Kuo R."/>
            <person name="Ohm R.A."/>
            <person name="Bhattacharya S.S."/>
            <person name="Shirouzu T."/>
            <person name="Yoshinaga Y."/>
            <person name="Martin F.M."/>
            <person name="Grigoriev I.V."/>
            <person name="Hibbett D.S."/>
        </authorList>
    </citation>
    <scope>NUCLEOTIDE SEQUENCE [LARGE SCALE GENOMIC DNA]</scope>
    <source>
        <strain evidence="2 3">HHB12029</strain>
    </source>
</reference>
<dbReference type="Proteomes" id="UP000077266">
    <property type="component" value="Unassembled WGS sequence"/>
</dbReference>
<dbReference type="AlphaFoldDB" id="A0A165M6A3"/>
<gene>
    <name evidence="2" type="ORF">EXIGLDRAFT_582855</name>
</gene>
<dbReference type="OrthoDB" id="3235800at2759"/>
<dbReference type="InterPro" id="IPR046700">
    <property type="entry name" value="DUF6570"/>
</dbReference>
<proteinExistence type="predicted"/>
<dbReference type="EMBL" id="KV425915">
    <property type="protein sequence ID" value="KZV98827.1"/>
    <property type="molecule type" value="Genomic_DNA"/>
</dbReference>
<name>A0A165M6A3_EXIGL</name>
<organism evidence="2 3">
    <name type="scientific">Exidia glandulosa HHB12029</name>
    <dbReference type="NCBI Taxonomy" id="1314781"/>
    <lineage>
        <taxon>Eukaryota</taxon>
        <taxon>Fungi</taxon>
        <taxon>Dikarya</taxon>
        <taxon>Basidiomycota</taxon>
        <taxon>Agaricomycotina</taxon>
        <taxon>Agaricomycetes</taxon>
        <taxon>Auriculariales</taxon>
        <taxon>Exidiaceae</taxon>
        <taxon>Exidia</taxon>
    </lineage>
</organism>
<dbReference type="Pfam" id="PF20209">
    <property type="entry name" value="DUF6570"/>
    <property type="match status" value="1"/>
</dbReference>